<dbReference type="GO" id="GO:0006281">
    <property type="term" value="P:DNA repair"/>
    <property type="evidence" value="ECO:0007669"/>
    <property type="project" value="TreeGrafter"/>
</dbReference>
<dbReference type="InterPro" id="IPR000330">
    <property type="entry name" value="SNF2_N"/>
</dbReference>
<evidence type="ECO:0000259" key="6">
    <source>
        <dbReference type="PROSITE" id="PS51192"/>
    </source>
</evidence>
<dbReference type="PANTHER" id="PTHR45766">
    <property type="entry name" value="DNA ANNEALING HELICASE AND ENDONUCLEASE ZRANB3 FAMILY MEMBER"/>
    <property type="match status" value="1"/>
</dbReference>
<dbReference type="GO" id="GO:0016787">
    <property type="term" value="F:hydrolase activity"/>
    <property type="evidence" value="ECO:0007669"/>
    <property type="project" value="UniProtKB-KW"/>
</dbReference>
<dbReference type="Proteomes" id="UP000887540">
    <property type="component" value="Unplaced"/>
</dbReference>
<comment type="similarity">
    <text evidence="4">Belongs to the SNF2/RAD54 helicase family. SMARCAL1 subfamily.</text>
</comment>
<proteinExistence type="inferred from homology"/>
<dbReference type="Pfam" id="PF00176">
    <property type="entry name" value="SNF2-rel_dom"/>
    <property type="match status" value="1"/>
</dbReference>
<dbReference type="GO" id="GO:0031297">
    <property type="term" value="P:replication fork processing"/>
    <property type="evidence" value="ECO:0007669"/>
    <property type="project" value="TreeGrafter"/>
</dbReference>
<evidence type="ECO:0000313" key="10">
    <source>
        <dbReference type="WBParaSite" id="ACRNAN_Path_1160.g4479.t1"/>
    </source>
</evidence>
<dbReference type="Pfam" id="PF00271">
    <property type="entry name" value="Helicase_C"/>
    <property type="match status" value="1"/>
</dbReference>
<dbReference type="CDD" id="cd18010">
    <property type="entry name" value="DEXHc_HARP_SMARCAL1"/>
    <property type="match status" value="1"/>
</dbReference>
<evidence type="ECO:0000259" key="7">
    <source>
        <dbReference type="PROSITE" id="PS51194"/>
    </source>
</evidence>
<dbReference type="InterPro" id="IPR001650">
    <property type="entry name" value="Helicase_C-like"/>
</dbReference>
<dbReference type="InterPro" id="IPR038718">
    <property type="entry name" value="SNF2-like_sf"/>
</dbReference>
<dbReference type="GO" id="GO:0043596">
    <property type="term" value="C:nuclear replication fork"/>
    <property type="evidence" value="ECO:0007669"/>
    <property type="project" value="TreeGrafter"/>
</dbReference>
<evidence type="ECO:0000256" key="1">
    <source>
        <dbReference type="ARBA" id="ARBA00004123"/>
    </source>
</evidence>
<keyword evidence="9" id="KW-1185">Reference proteome</keyword>
<dbReference type="InterPro" id="IPR027417">
    <property type="entry name" value="P-loop_NTPase"/>
</dbReference>
<dbReference type="Gene3D" id="3.40.50.10810">
    <property type="entry name" value="Tandem AAA-ATPase domain"/>
    <property type="match status" value="1"/>
</dbReference>
<evidence type="ECO:0000256" key="3">
    <source>
        <dbReference type="ARBA" id="ARBA00023242"/>
    </source>
</evidence>
<dbReference type="Gene3D" id="3.40.50.300">
    <property type="entry name" value="P-loop containing nucleotide triphosphate hydrolases"/>
    <property type="match status" value="1"/>
</dbReference>
<feature type="region of interest" description="Disordered" evidence="5">
    <location>
        <begin position="44"/>
        <end position="106"/>
    </location>
</feature>
<dbReference type="PROSITE" id="PS51467">
    <property type="entry name" value="HARP"/>
    <property type="match status" value="1"/>
</dbReference>
<accession>A0A914BWF6</accession>
<dbReference type="CDD" id="cd18793">
    <property type="entry name" value="SF2_C_SNF"/>
    <property type="match status" value="1"/>
</dbReference>
<dbReference type="InterPro" id="IPR014001">
    <property type="entry name" value="Helicase_ATP-bd"/>
</dbReference>
<dbReference type="WBParaSite" id="ACRNAN_Path_1160.g4479.t1">
    <property type="protein sequence ID" value="ACRNAN_Path_1160.g4479.t1"/>
    <property type="gene ID" value="ACRNAN_Path_1160.g4479"/>
</dbReference>
<evidence type="ECO:0000256" key="5">
    <source>
        <dbReference type="SAM" id="MobiDB-lite"/>
    </source>
</evidence>
<feature type="domain" description="Helicase C-terminal" evidence="7">
    <location>
        <begin position="507"/>
        <end position="673"/>
    </location>
</feature>
<feature type="compositionally biased region" description="Basic and acidic residues" evidence="5">
    <location>
        <begin position="44"/>
        <end position="53"/>
    </location>
</feature>
<name>A0A914BWF6_9BILA</name>
<dbReference type="InterPro" id="IPR010003">
    <property type="entry name" value="HARP_dom"/>
</dbReference>
<dbReference type="PROSITE" id="PS51194">
    <property type="entry name" value="HELICASE_CTER"/>
    <property type="match status" value="1"/>
</dbReference>
<feature type="domain" description="Helicase ATP-binding" evidence="6">
    <location>
        <begin position="229"/>
        <end position="389"/>
    </location>
</feature>
<comment type="subcellular location">
    <subcellularLocation>
        <location evidence="1">Nucleus</location>
    </subcellularLocation>
</comment>
<sequence length="700" mass="79456">MVLKPDDPIWVPQFKLKMNEHHSASLTQAQKDRIAKNREEALKRQAEKRRIVESGKNSDGPSPDKIAKPQQSLQRQAIVNVPKAPAFPTTSGFSRSPLKNNNSDEPIKPNVAFTFQLITPERFKITFTPFHMSIVEVLKTIQSRHYDPQTRIWDLHLSDYELAKQKIKTLNIIRIKEINEIPDNVRKVFKESSYAPKPSTSTSVDATLGCAIDDSMLSRLFPYQKIGISFGVERKGCVIIADEMGLGKTVQALGIARYFKNEWPLLIICPSSVKYSWRAQIKFFLPSIEIGDIHIIEKSSDYIPRNRSVSTVVIMSYDQMNIKKKFLLENKFYVIIFDESHMLKDSKAQRTKVALELCKVATRRILISGTPALSRPAELYSQIKMVDPKMFPIWRGFASRYCDGKESFYGYEAKGATNTDELTAILQSRIMIRRLKKDVKDDLPPKLREIVWLDGKLIAPKMADLRKAKQACEKAFSSRDKNIQKQSLMEYYSETGIVKAPAVAEFVLEHYFPDESQQESKKVLIFAHHVVVLDTISIMLAKKGIKCIRIDGSTKSVDRETYCDRFQNDDDVLVALLSLTAAGLGINLTAASIVVFAELTWNPGAMVQAEDRAHRVGQENKVLVQYLLARNTADDDIWPLIQQKINLLEAVQISCEPLDKVSKETNATTASLGGRPEYPSIASYFKILDDKDEKDDELNW</sequence>
<dbReference type="SMART" id="SM00487">
    <property type="entry name" value="DEXDc"/>
    <property type="match status" value="1"/>
</dbReference>
<dbReference type="SUPFAM" id="SSF52540">
    <property type="entry name" value="P-loop containing nucleoside triphosphate hydrolases"/>
    <property type="match status" value="2"/>
</dbReference>
<dbReference type="PROSITE" id="PS51192">
    <property type="entry name" value="HELICASE_ATP_BIND_1"/>
    <property type="match status" value="1"/>
</dbReference>
<dbReference type="PANTHER" id="PTHR45766:SF6">
    <property type="entry name" value="SWI_SNF-RELATED MATRIX-ASSOCIATED ACTIN-DEPENDENT REGULATOR OF CHROMATIN SUBFAMILY A-LIKE PROTEIN 1"/>
    <property type="match status" value="1"/>
</dbReference>
<dbReference type="SMART" id="SM00490">
    <property type="entry name" value="HELICc"/>
    <property type="match status" value="1"/>
</dbReference>
<evidence type="ECO:0000259" key="8">
    <source>
        <dbReference type="PROSITE" id="PS51467"/>
    </source>
</evidence>
<keyword evidence="3" id="KW-0539">Nucleus</keyword>
<evidence type="ECO:0000313" key="9">
    <source>
        <dbReference type="Proteomes" id="UP000887540"/>
    </source>
</evidence>
<protein>
    <submittedName>
        <fullName evidence="10">SWI/SNF-related matrix-associated actin-dependent regulator of chromatin subfamily A-like protein 1</fullName>
    </submittedName>
</protein>
<keyword evidence="2" id="KW-0378">Hydrolase</keyword>
<reference evidence="10" key="1">
    <citation type="submission" date="2022-11" db="UniProtKB">
        <authorList>
            <consortium name="WormBaseParasite"/>
        </authorList>
    </citation>
    <scope>IDENTIFICATION</scope>
</reference>
<dbReference type="GO" id="GO:0005524">
    <property type="term" value="F:ATP binding"/>
    <property type="evidence" value="ECO:0007669"/>
    <property type="project" value="InterPro"/>
</dbReference>
<dbReference type="InterPro" id="IPR049730">
    <property type="entry name" value="SNF2/RAD54-like_C"/>
</dbReference>
<feature type="domain" description="HARP" evidence="8">
    <location>
        <begin position="103"/>
        <end position="182"/>
    </location>
</feature>
<dbReference type="Pfam" id="PF07443">
    <property type="entry name" value="HARP"/>
    <property type="match status" value="1"/>
</dbReference>
<dbReference type="AlphaFoldDB" id="A0A914BWF6"/>
<feature type="compositionally biased region" description="Polar residues" evidence="5">
    <location>
        <begin position="88"/>
        <end position="104"/>
    </location>
</feature>
<evidence type="ECO:0000256" key="4">
    <source>
        <dbReference type="PROSITE-ProRule" id="PRU00800"/>
    </source>
</evidence>
<organism evidence="9 10">
    <name type="scientific">Acrobeloides nanus</name>
    <dbReference type="NCBI Taxonomy" id="290746"/>
    <lineage>
        <taxon>Eukaryota</taxon>
        <taxon>Metazoa</taxon>
        <taxon>Ecdysozoa</taxon>
        <taxon>Nematoda</taxon>
        <taxon>Chromadorea</taxon>
        <taxon>Rhabditida</taxon>
        <taxon>Tylenchina</taxon>
        <taxon>Cephalobomorpha</taxon>
        <taxon>Cephaloboidea</taxon>
        <taxon>Cephalobidae</taxon>
        <taxon>Acrobeloides</taxon>
    </lineage>
</organism>
<evidence type="ECO:0000256" key="2">
    <source>
        <dbReference type="ARBA" id="ARBA00022801"/>
    </source>
</evidence>